<proteinExistence type="predicted"/>
<reference evidence="2" key="1">
    <citation type="journal article" date="2021" name="Proc. Natl. Acad. Sci. U.S.A.">
        <title>A Catalog of Tens of Thousands of Viruses from Human Metagenomes Reveals Hidden Associations with Chronic Diseases.</title>
        <authorList>
            <person name="Tisza M.J."/>
            <person name="Buck C.B."/>
        </authorList>
    </citation>
    <scope>NUCLEOTIDE SEQUENCE</scope>
    <source>
        <strain evidence="2">Ctnpt50</strain>
    </source>
</reference>
<accession>A0A8S5SDU4</accession>
<sequence length="47" mass="5541">MFSFLITLELILRLIFFAIYLIEKFKLFSGRLLPCETLSTETDKIVL</sequence>
<keyword evidence="1" id="KW-1133">Transmembrane helix</keyword>
<organism evidence="2">
    <name type="scientific">Siphoviridae sp. ctnpt50</name>
    <dbReference type="NCBI Taxonomy" id="2827941"/>
    <lineage>
        <taxon>Viruses</taxon>
        <taxon>Duplodnaviria</taxon>
        <taxon>Heunggongvirae</taxon>
        <taxon>Uroviricota</taxon>
        <taxon>Caudoviricetes</taxon>
    </lineage>
</organism>
<keyword evidence="1" id="KW-0812">Transmembrane</keyword>
<name>A0A8S5SDU4_9CAUD</name>
<feature type="transmembrane region" description="Helical" evidence="1">
    <location>
        <begin position="6"/>
        <end position="22"/>
    </location>
</feature>
<dbReference type="EMBL" id="BK032577">
    <property type="protein sequence ID" value="DAF49141.1"/>
    <property type="molecule type" value="Genomic_DNA"/>
</dbReference>
<keyword evidence="1" id="KW-0472">Membrane</keyword>
<evidence type="ECO:0000256" key="1">
    <source>
        <dbReference type="SAM" id="Phobius"/>
    </source>
</evidence>
<protein>
    <submittedName>
        <fullName evidence="2">Uncharacterized protein</fullName>
    </submittedName>
</protein>
<evidence type="ECO:0000313" key="2">
    <source>
        <dbReference type="EMBL" id="DAF49141.1"/>
    </source>
</evidence>